<dbReference type="AlphaFoldDB" id="A0A9X3WLH0"/>
<reference evidence="1" key="1">
    <citation type="submission" date="2022-06" db="EMBL/GenBank/DDBJ databases">
        <title>Aquibacillus sp. a new bacterium isolated from soil saline samples.</title>
        <authorList>
            <person name="Galisteo C."/>
            <person name="De La Haba R."/>
            <person name="Sanchez-Porro C."/>
            <person name="Ventosa A."/>
        </authorList>
    </citation>
    <scope>NUCLEOTIDE SEQUENCE</scope>
    <source>
        <strain evidence="1">JCM 12387</strain>
    </source>
</reference>
<organism evidence="1 2">
    <name type="scientific">Aquibacillus koreensis</name>
    <dbReference type="NCBI Taxonomy" id="279446"/>
    <lineage>
        <taxon>Bacteria</taxon>
        <taxon>Bacillati</taxon>
        <taxon>Bacillota</taxon>
        <taxon>Bacilli</taxon>
        <taxon>Bacillales</taxon>
        <taxon>Bacillaceae</taxon>
        <taxon>Aquibacillus</taxon>
    </lineage>
</organism>
<dbReference type="EMBL" id="JAMQJZ010000005">
    <property type="protein sequence ID" value="MDC3420441.1"/>
    <property type="molecule type" value="Genomic_DNA"/>
</dbReference>
<comment type="caution">
    <text evidence="1">The sequence shown here is derived from an EMBL/GenBank/DDBJ whole genome shotgun (WGS) entry which is preliminary data.</text>
</comment>
<gene>
    <name evidence="1" type="ORF">NC661_08685</name>
</gene>
<protein>
    <submittedName>
        <fullName evidence="1">Uncharacterized protein</fullName>
    </submittedName>
</protein>
<accession>A0A9X3WLH0</accession>
<evidence type="ECO:0000313" key="2">
    <source>
        <dbReference type="Proteomes" id="UP001145072"/>
    </source>
</evidence>
<dbReference type="Proteomes" id="UP001145072">
    <property type="component" value="Unassembled WGS sequence"/>
</dbReference>
<name>A0A9X3WLH0_9BACI</name>
<sequence length="47" mass="5518">MLNLFKKGKKKDDSCCHVQIQEVKEDDSKDELIQKECCDSKQKDTEE</sequence>
<evidence type="ECO:0000313" key="1">
    <source>
        <dbReference type="EMBL" id="MDC3420441.1"/>
    </source>
</evidence>
<proteinExistence type="predicted"/>
<keyword evidence="2" id="KW-1185">Reference proteome</keyword>
<dbReference type="RefSeq" id="WP_259869083.1">
    <property type="nucleotide sequence ID" value="NZ_JAMQJZ010000005.1"/>
</dbReference>